<evidence type="ECO:0000259" key="11">
    <source>
        <dbReference type="PROSITE" id="PS50850"/>
    </source>
</evidence>
<feature type="region of interest" description="Disordered" evidence="9">
    <location>
        <begin position="1"/>
        <end position="28"/>
    </location>
</feature>
<evidence type="ECO:0000256" key="8">
    <source>
        <dbReference type="RuleBase" id="RU003346"/>
    </source>
</evidence>
<dbReference type="PROSITE" id="PS00217">
    <property type="entry name" value="SUGAR_TRANSPORT_2"/>
    <property type="match status" value="1"/>
</dbReference>
<evidence type="ECO:0000256" key="3">
    <source>
        <dbReference type="ARBA" id="ARBA00022448"/>
    </source>
</evidence>
<feature type="transmembrane region" description="Helical" evidence="10">
    <location>
        <begin position="142"/>
        <end position="163"/>
    </location>
</feature>
<evidence type="ECO:0000313" key="13">
    <source>
        <dbReference type="Proteomes" id="UP000189580"/>
    </source>
</evidence>
<keyword evidence="5 10" id="KW-0812">Transmembrane</keyword>
<dbReference type="PROSITE" id="PS50850">
    <property type="entry name" value="MFS"/>
    <property type="match status" value="1"/>
</dbReference>
<dbReference type="InterPro" id="IPR005828">
    <property type="entry name" value="MFS_sugar_transport-like"/>
</dbReference>
<protein>
    <submittedName>
        <fullName evidence="12">Hexose transporter HXT6</fullName>
    </submittedName>
</protein>
<reference evidence="12 13" key="1">
    <citation type="submission" date="2016-02" db="EMBL/GenBank/DDBJ databases">
        <title>Complete genome sequence and transcriptome regulation of the pentose utilising yeast Sugiyamaella lignohabitans.</title>
        <authorList>
            <person name="Bellasio M."/>
            <person name="Peymann A."/>
            <person name="Valli M."/>
            <person name="Sipitzky M."/>
            <person name="Graf A."/>
            <person name="Sauer M."/>
            <person name="Marx H."/>
            <person name="Mattanovich D."/>
        </authorList>
    </citation>
    <scope>NUCLEOTIDE SEQUENCE [LARGE SCALE GENOMIC DNA]</scope>
    <source>
        <strain evidence="12 13">CBS 10342</strain>
    </source>
</reference>
<dbReference type="InterPro" id="IPR036259">
    <property type="entry name" value="MFS_trans_sf"/>
</dbReference>
<feature type="transmembrane region" description="Helical" evidence="10">
    <location>
        <begin position="214"/>
        <end position="231"/>
    </location>
</feature>
<feature type="transmembrane region" description="Helical" evidence="10">
    <location>
        <begin position="183"/>
        <end position="202"/>
    </location>
</feature>
<evidence type="ECO:0000313" key="12">
    <source>
        <dbReference type="EMBL" id="ANB14571.1"/>
    </source>
</evidence>
<keyword evidence="6 10" id="KW-1133">Transmembrane helix</keyword>
<evidence type="ECO:0000256" key="5">
    <source>
        <dbReference type="ARBA" id="ARBA00022692"/>
    </source>
</evidence>
<dbReference type="PANTHER" id="PTHR48022">
    <property type="entry name" value="PLASTIDIC GLUCOSE TRANSPORTER 4"/>
    <property type="match status" value="1"/>
</dbReference>
<keyword evidence="7 10" id="KW-0472">Membrane</keyword>
<proteinExistence type="inferred from homology"/>
<feature type="transmembrane region" description="Helical" evidence="10">
    <location>
        <begin position="92"/>
        <end position="112"/>
    </location>
</feature>
<dbReference type="Pfam" id="PF00083">
    <property type="entry name" value="Sugar_tr"/>
    <property type="match status" value="1"/>
</dbReference>
<dbReference type="SUPFAM" id="SSF103473">
    <property type="entry name" value="MFS general substrate transporter"/>
    <property type="match status" value="1"/>
</dbReference>
<evidence type="ECO:0000256" key="9">
    <source>
        <dbReference type="SAM" id="MobiDB-lite"/>
    </source>
</evidence>
<sequence>MSEPDNNSLSIKEQPSDDEASSHGPKPVTAKPPLSSYFLVSMLCMFAAMGGFIFGYDTGTISGYVNMPVFLEKLGSTDANGVHYLSKVRSGLLIGIFSIGACIGGIFLSRLGDMYGRKIGVWVGTGVYIVGVLIQVTTYNAWYQFLIGRLIGGMGVGTIAVLVPMFQSEVAPQEIRGTLVSSYQLMITLGIFIGYIVCYATNTRPDATSYKIPLSLGFVWSVILIVGLIFLPESPRYLMSKDRNEEAQKIMCWINRRDPNDPLIVETVANVAAAIEHERNAGKAKWTEVITGKPRVGYRLMVGVMVLALQQLVGANYFFYFGTTIFKGIGMNNSYLASIIFGAVNFGSTFFGLYFVERFGRRNVLLYGAAGMFIFFVIYASMGAKALYPNGSDNDANVQVGKAMIFVTCGYIFCFATTWAPCAFVLVSELFPIRTRSKGMSLGLGANWLANFLLSFFTPFITGAIHFYYGFVFAGCNLFAIVFVYFFVHETKGLSLEQIDQLFVSGVMPWRSSGWVAPAIVDPSTYNEEAPKDTHPNAIHDEHIV</sequence>
<dbReference type="InterPro" id="IPR003663">
    <property type="entry name" value="Sugar/inositol_transpt"/>
</dbReference>
<accession>A0A167EXF2</accession>
<dbReference type="EMBL" id="CP014503">
    <property type="protein sequence ID" value="ANB14571.1"/>
    <property type="molecule type" value="Genomic_DNA"/>
</dbReference>
<dbReference type="OrthoDB" id="5141738at2759"/>
<dbReference type="KEGG" id="slb:AWJ20_2171"/>
<evidence type="ECO:0000256" key="6">
    <source>
        <dbReference type="ARBA" id="ARBA00022989"/>
    </source>
</evidence>
<dbReference type="Proteomes" id="UP000189580">
    <property type="component" value="Chromosome b"/>
</dbReference>
<organism evidence="12 13">
    <name type="scientific">Sugiyamaella lignohabitans</name>
    <dbReference type="NCBI Taxonomy" id="796027"/>
    <lineage>
        <taxon>Eukaryota</taxon>
        <taxon>Fungi</taxon>
        <taxon>Dikarya</taxon>
        <taxon>Ascomycota</taxon>
        <taxon>Saccharomycotina</taxon>
        <taxon>Dipodascomycetes</taxon>
        <taxon>Dipodascales</taxon>
        <taxon>Trichomonascaceae</taxon>
        <taxon>Sugiyamaella</taxon>
    </lineage>
</organism>
<feature type="transmembrane region" description="Helical" evidence="10">
    <location>
        <begin position="404"/>
        <end position="427"/>
    </location>
</feature>
<feature type="domain" description="Major facilitator superfamily (MFS) profile" evidence="11">
    <location>
        <begin position="43"/>
        <end position="492"/>
    </location>
</feature>
<dbReference type="GeneID" id="30034053"/>
<dbReference type="PROSITE" id="PS00216">
    <property type="entry name" value="SUGAR_TRANSPORT_1"/>
    <property type="match status" value="1"/>
</dbReference>
<comment type="similarity">
    <text evidence="2 8">Belongs to the major facilitator superfamily. Sugar transporter (TC 2.A.1.1) family.</text>
</comment>
<feature type="compositionally biased region" description="Polar residues" evidence="9">
    <location>
        <begin position="1"/>
        <end position="13"/>
    </location>
</feature>
<dbReference type="InterPro" id="IPR050360">
    <property type="entry name" value="MFS_Sugar_Transporters"/>
</dbReference>
<dbReference type="RefSeq" id="XP_018737048.1">
    <property type="nucleotide sequence ID" value="XM_018879100.1"/>
</dbReference>
<evidence type="ECO:0000256" key="10">
    <source>
        <dbReference type="SAM" id="Phobius"/>
    </source>
</evidence>
<evidence type="ECO:0000256" key="1">
    <source>
        <dbReference type="ARBA" id="ARBA00004141"/>
    </source>
</evidence>
<name>A0A167EXF2_9ASCO</name>
<dbReference type="FunFam" id="1.20.1250.20:FF:000044">
    <property type="entry name" value="Hexose transporter Hxt3p"/>
    <property type="match status" value="1"/>
</dbReference>
<dbReference type="InterPro" id="IPR020846">
    <property type="entry name" value="MFS_dom"/>
</dbReference>
<feature type="transmembrane region" description="Helical" evidence="10">
    <location>
        <begin position="119"/>
        <end position="136"/>
    </location>
</feature>
<feature type="transmembrane region" description="Helical" evidence="10">
    <location>
        <begin position="335"/>
        <end position="357"/>
    </location>
</feature>
<dbReference type="NCBIfam" id="TIGR00879">
    <property type="entry name" value="SP"/>
    <property type="match status" value="1"/>
</dbReference>
<gene>
    <name evidence="12" type="primary">HXT6</name>
    <name evidence="12" type="ORF">AWJ20_2171</name>
</gene>
<dbReference type="CDD" id="cd17356">
    <property type="entry name" value="MFS_HXT"/>
    <property type="match status" value="1"/>
</dbReference>
<evidence type="ECO:0000256" key="7">
    <source>
        <dbReference type="ARBA" id="ARBA00023136"/>
    </source>
</evidence>
<evidence type="ECO:0000256" key="2">
    <source>
        <dbReference type="ARBA" id="ARBA00010992"/>
    </source>
</evidence>
<dbReference type="GO" id="GO:0055056">
    <property type="term" value="F:D-glucose transmembrane transporter activity"/>
    <property type="evidence" value="ECO:0007669"/>
    <property type="project" value="UniProtKB-ARBA"/>
</dbReference>
<keyword evidence="13" id="KW-1185">Reference proteome</keyword>
<dbReference type="AlphaFoldDB" id="A0A167EXF2"/>
<feature type="transmembrane region" description="Helical" evidence="10">
    <location>
        <begin position="364"/>
        <end position="384"/>
    </location>
</feature>
<dbReference type="PRINTS" id="PR00171">
    <property type="entry name" value="SUGRTRNSPORT"/>
</dbReference>
<keyword evidence="3 8" id="KW-0813">Transport</keyword>
<evidence type="ECO:0000256" key="4">
    <source>
        <dbReference type="ARBA" id="ARBA00022597"/>
    </source>
</evidence>
<feature type="transmembrane region" description="Helical" evidence="10">
    <location>
        <begin position="467"/>
        <end position="488"/>
    </location>
</feature>
<dbReference type="GO" id="GO:0005886">
    <property type="term" value="C:plasma membrane"/>
    <property type="evidence" value="ECO:0007669"/>
    <property type="project" value="TreeGrafter"/>
</dbReference>
<feature type="transmembrane region" description="Helical" evidence="10">
    <location>
        <begin position="36"/>
        <end position="56"/>
    </location>
</feature>
<comment type="subcellular location">
    <subcellularLocation>
        <location evidence="1">Membrane</location>
        <topology evidence="1">Multi-pass membrane protein</topology>
    </subcellularLocation>
</comment>
<dbReference type="GO" id="GO:0005351">
    <property type="term" value="F:carbohydrate:proton symporter activity"/>
    <property type="evidence" value="ECO:0007669"/>
    <property type="project" value="TreeGrafter"/>
</dbReference>
<feature type="transmembrane region" description="Helical" evidence="10">
    <location>
        <begin position="300"/>
        <end position="323"/>
    </location>
</feature>
<dbReference type="Gene3D" id="1.20.1250.20">
    <property type="entry name" value="MFS general substrate transporter like domains"/>
    <property type="match status" value="1"/>
</dbReference>
<dbReference type="PANTHER" id="PTHR48022:SF75">
    <property type="entry name" value="GALACTOSE TRANSPORTER-RELATED"/>
    <property type="match status" value="1"/>
</dbReference>
<dbReference type="InterPro" id="IPR005829">
    <property type="entry name" value="Sugar_transporter_CS"/>
</dbReference>
<keyword evidence="4" id="KW-0762">Sugar transport</keyword>
<feature type="transmembrane region" description="Helical" evidence="10">
    <location>
        <begin position="439"/>
        <end position="461"/>
    </location>
</feature>